<dbReference type="InterPro" id="IPR056768">
    <property type="entry name" value="THU_Piezo"/>
</dbReference>
<evidence type="ECO:0000256" key="5">
    <source>
        <dbReference type="ARBA" id="ARBA00023136"/>
    </source>
</evidence>
<dbReference type="InterPro" id="IPR027272">
    <property type="entry name" value="Piezo"/>
</dbReference>
<feature type="transmembrane region" description="Helical" evidence="7">
    <location>
        <begin position="111"/>
        <end position="130"/>
    </location>
</feature>
<feature type="transmembrane region" description="Helical" evidence="7">
    <location>
        <begin position="1166"/>
        <end position="1183"/>
    </location>
</feature>
<feature type="transmembrane region" description="Helical" evidence="7">
    <location>
        <begin position="56"/>
        <end position="84"/>
    </location>
</feature>
<feature type="transmembrane region" description="Helical" evidence="7">
    <location>
        <begin position="719"/>
        <end position="738"/>
    </location>
</feature>
<feature type="transmembrane region" description="Helical" evidence="7">
    <location>
        <begin position="2004"/>
        <end position="2023"/>
    </location>
</feature>
<feature type="transmembrane region" description="Helical" evidence="7">
    <location>
        <begin position="1251"/>
        <end position="1268"/>
    </location>
</feature>
<feature type="compositionally biased region" description="Basic and acidic residues" evidence="6">
    <location>
        <begin position="1510"/>
        <end position="1521"/>
    </location>
</feature>
<keyword evidence="4 7" id="KW-1133">Transmembrane helix</keyword>
<evidence type="ECO:0000256" key="2">
    <source>
        <dbReference type="ARBA" id="ARBA00007821"/>
    </source>
</evidence>
<feature type="region of interest" description="Disordered" evidence="6">
    <location>
        <begin position="1424"/>
        <end position="1466"/>
    </location>
</feature>
<comment type="subcellular location">
    <subcellularLocation>
        <location evidence="1">Membrane</location>
        <topology evidence="1">Multi-pass membrane protein</topology>
    </subcellularLocation>
</comment>
<feature type="transmembrane region" description="Helical" evidence="7">
    <location>
        <begin position="530"/>
        <end position="550"/>
    </location>
</feature>
<evidence type="ECO:0000256" key="6">
    <source>
        <dbReference type="SAM" id="MobiDB-lite"/>
    </source>
</evidence>
<dbReference type="GO" id="GO:0050982">
    <property type="term" value="P:detection of mechanical stimulus"/>
    <property type="evidence" value="ECO:0007669"/>
    <property type="project" value="TreeGrafter"/>
</dbReference>
<dbReference type="Proteomes" id="UP000231279">
    <property type="component" value="Unassembled WGS sequence"/>
</dbReference>
<evidence type="ECO:0000313" key="13">
    <source>
        <dbReference type="Proteomes" id="UP000231279"/>
    </source>
</evidence>
<feature type="transmembrane region" description="Helical" evidence="7">
    <location>
        <begin position="2148"/>
        <end position="2169"/>
    </location>
</feature>
<feature type="transmembrane region" description="Helical" evidence="7">
    <location>
        <begin position="1100"/>
        <end position="1123"/>
    </location>
</feature>
<evidence type="ECO:0000259" key="8">
    <source>
        <dbReference type="Pfam" id="PF12166"/>
    </source>
</evidence>
<keyword evidence="3 7" id="KW-0812">Transmembrane</keyword>
<feature type="transmembrane region" description="Helical" evidence="7">
    <location>
        <begin position="252"/>
        <end position="270"/>
    </location>
</feature>
<feature type="transmembrane region" description="Helical" evidence="7">
    <location>
        <begin position="1977"/>
        <end position="1997"/>
    </location>
</feature>
<dbReference type="GO" id="GO:0005261">
    <property type="term" value="F:monoatomic cation channel activity"/>
    <property type="evidence" value="ECO:0007669"/>
    <property type="project" value="TreeGrafter"/>
</dbReference>
<feature type="transmembrane region" description="Helical" evidence="7">
    <location>
        <begin position="1664"/>
        <end position="1684"/>
    </location>
</feature>
<feature type="transmembrane region" description="Helical" evidence="7">
    <location>
        <begin position="663"/>
        <end position="684"/>
    </location>
</feature>
<name>A0A2G9G4B6_9LAMI</name>
<comment type="caution">
    <text evidence="12">The sequence shown here is derived from an EMBL/GenBank/DDBJ whole genome shotgun (WGS) entry which is preliminary data.</text>
</comment>
<feature type="compositionally biased region" description="Low complexity" evidence="6">
    <location>
        <begin position="1588"/>
        <end position="1600"/>
    </location>
</feature>
<comment type="similarity">
    <text evidence="2">Belongs to the PIEZO (TC 1.A.75) family.</text>
</comment>
<evidence type="ECO:0000256" key="4">
    <source>
        <dbReference type="ARBA" id="ARBA00022989"/>
    </source>
</evidence>
<feature type="transmembrane region" description="Helical" evidence="7">
    <location>
        <begin position="690"/>
        <end position="707"/>
    </location>
</feature>
<dbReference type="STRING" id="429701.A0A2G9G4B6"/>
<gene>
    <name evidence="12" type="ORF">CDL12_27354</name>
</gene>
<sequence>MEEATMGGILSGFVLPLLLLTAGLLNWSLISFVNLVASLLFLFTSRRTGFRFKWRLISLWFVFVYSILVIILQVTFLALCAIMSSQWSVADAWWIKLLGLMKVQSWRSPSVIYFLVVEFLVGLVAFFEINKNRFGFLVSRDSCWGYFSSVVEHIGYRLRLASCLVLPAVQLVVGISNPSWLSLPFFVCSCVGLVDWSLTSNFLGLFRWWKLLWIYAGFNICLLYVYQLPIGFPQSFQMITDSIGLYKVFVDSNWQEICSGVSLMVFYYMLSSVKHDLEDMEFMMSMREGSLAEQLLPSRNSLFVRQLSSGVRHTNILLRGTVFRVFSINWFTYGFPISLFALSYWSFHFASICAFGLLAYVGYILYAFPSLFRLRQLNGLLLVFILLWAVSTYIFNVAFAYVNWKIGKDMEIWEMVGLWHYPIPGFFLLAQFCLGILVALGNLVNNSVFLCQSNEELQFPNENKTEEVKEDAKVLIVATIAWGLRKCSRPIVLFLIFLIATKPGLVHAVYMIFFFVYLLSHNVSTRMRQFLILLCEAHFAILYILQLNLVSRKLEQKGSISAEVLSQLGLIESDSSWDFVKIALLACFCAIHNHGYEMLFSFSAIVQHSPCHPIGFSILRAGLNKSVLLSVYATSNTRDHSENQSHERRLALYLSAIGEKFLAMYRSFGTYIAFLTILLVVYLVRPNYISFGYIFLLLIWIIGRQLVERTKQRLWFPLKAYAIVVFIFIYILSIFPTFKGWISRKVDLYECFGYNTKASLLENLWESLAIVIVMQLYSYERRKSKNTKSGDPDPLQLGIVGFTKRLLIWHSQKILFVALFYASLSPISAFGFLYLLGLVLSSALPKASRVPSKSFLIYTGFLVTAEYLFQMLGKEVKMFPGQKYHNLSLFLGLQVYRRSFEGLEAGLRAKVLVIVACTLKYNVFRWLEKMPRTLWSLGGSEEPCPLFVSKDDVFNVFSTANGDTQTLSESSGQRIESNSWSSPIPRNYHSTQDLSSSRGTHNGSNNKYIFGYMWGSMQESQKCNKKMIVSLRQERFEMQKTTLKVYLKFWIENIFNLFGLEINMIALLVASFALLNAVSMFYIACLATCVLLARPIILKLWPIFVFLFATILLAEYFAMWMYVMPLSQCDSTETHPHCHDCWKNSNIYFNFCKKCWLGIIVDDPRMLISYFVVFILACFKLRADRASSFSWSFTYHQMVSQRKNALVWRDLSFETKGMWTFLDYLRVYCYCHLLDLVLALVLITGTLEYDILHLGYLAFALIFFRMRLTILKKKNKIFKYLRIYNFAVIVLSLAYQSPFIGDFNAGKCETIDYIYEMIGFYKYDYGFRVTSRSALVEIIIFLLVSCQSYMFASSEFDYVFRYLEAEQIGAIVREQEKKATWKTDQLQHIREAEEKKCQRNLQVEKMKSEMLNLQIQLHGMNSATACSDASPANEGLRRRKSTSLTPQDTGNPEKQDGNINPDSVFPFNVYESPSGARVGTPFAVDFTKYQRDASISEITEISEDDNVVNDPDKAKKDKSQSKENPLASAVQLIGNGVSQVQSIGNQAVNNLVSFLNISPEDSDSNEPSSLEDGLSSEKRIPDAEQTHLSSSSSLLSDKSRSSDSASLQIGRIVRHIWSRMRSNNDVVCYCCFVFVFLWNFSLLSMVYLGALFLYALCVNTGPNYIFWVIMLIYTEIYILVQYLYQIMIQHCGFTIQSGLLRELGFPMKRIKASFVISLLPLFLVYLFTLIQSSITAKDGEWFSVGFSNCKSGWLKRQEICTASSWSEKAKKVFQLMKQVVIIVVISCTRYWKSLTQEAESPPYFVQLSMDVKTWPEDGIQPERIESGINKLLQLVHDENCKNDTSNRCPCASKVQIRSIEKSKENANVALAVFEVVYVSSLTDCTPAEQFKSLTPAADIAKEILKGQNMGLLEEVGFPYSILSVFGGGRREIDLYAYIFGADLAVFFLVAIFYQFVIKNKSDFLDYYQLEDQFPKEYVFILMTIFFLIVVDRIIYLCSFATGKVIFYLFNLILFTYAVIEYAWNMDISRQNTAGLALRMIYLTKAISLALQAIQIRYGVPHQSTLYRQFLTSQVSLVNYLGYRLYRALPFLYELRCVLDWSCTTTSLTMYDWLKLEDINASLYLVKCDNVLNRATHKQGDKQTKMTKFCNGICLFFVLICVIWAPMLMYSSGNPTNIANPINDASFQFDIKTTAGRLTLYETTLCERIPWYDLQVNVDLDPQHYLDSYNVNDIQLVCCQADASSLWLVPDVVQERFIQSLNSGEMDIKFAWVLMRDRPKGKEMVRYERSVDPSNLPKSSEIQGVLNGTFSSFRIYNIYPRFFRVTGSGDVRPFNQEVNDVSADIILHYGTSEWWSFHDINSLDAYGCGGLSGPMAVIVSEETPQGFLGETLSKFSIWGLYITFVLAVGRFIRMQCSDLRMRIPYENLPSCDRLIAICEDIYAARAEGELGVEEVLYWTLVKIYRSPHMLLEYTNPD</sequence>
<dbReference type="GO" id="GO:0008381">
    <property type="term" value="F:mechanosensitive monoatomic ion channel activity"/>
    <property type="evidence" value="ECO:0007669"/>
    <property type="project" value="InterPro"/>
</dbReference>
<accession>A0A2G9G4B6</accession>
<feature type="transmembrane region" description="Helical" evidence="7">
    <location>
        <begin position="24"/>
        <end position="44"/>
    </location>
</feature>
<evidence type="ECO:0000259" key="11">
    <source>
        <dbReference type="Pfam" id="PF25288"/>
    </source>
</evidence>
<evidence type="ECO:0000259" key="10">
    <source>
        <dbReference type="Pfam" id="PF24874"/>
    </source>
</evidence>
<feature type="transmembrane region" description="Helical" evidence="7">
    <location>
        <begin position="814"/>
        <end position="835"/>
    </location>
</feature>
<feature type="transmembrane region" description="Helical" evidence="7">
    <location>
        <begin position="1227"/>
        <end position="1245"/>
    </location>
</feature>
<feature type="region of interest" description="Disordered" evidence="6">
    <location>
        <begin position="1501"/>
        <end position="1524"/>
    </location>
</feature>
<reference evidence="13" key="1">
    <citation type="journal article" date="2018" name="Gigascience">
        <title>Genome assembly of the Pink Ipe (Handroanthus impetiginosus, Bignoniaceae), a highly valued, ecologically keystone Neotropical timber forest tree.</title>
        <authorList>
            <person name="Silva-Junior O.B."/>
            <person name="Grattapaglia D."/>
            <person name="Novaes E."/>
            <person name="Collevatti R.G."/>
        </authorList>
    </citation>
    <scope>NUCLEOTIDE SEQUENCE [LARGE SCALE GENOMIC DNA]</scope>
    <source>
        <strain evidence="13">cv. UFG-1</strain>
    </source>
</reference>
<protein>
    <submittedName>
        <fullName evidence="12">Uncharacterized protein</fullName>
    </submittedName>
</protein>
<dbReference type="Pfam" id="PF12166">
    <property type="entry name" value="Piezo_cap"/>
    <property type="match status" value="1"/>
</dbReference>
<feature type="transmembrane region" description="Helical" evidence="7">
    <location>
        <begin position="1334"/>
        <end position="1352"/>
    </location>
</feature>
<feature type="region of interest" description="Disordered" evidence="6">
    <location>
        <begin position="965"/>
        <end position="1000"/>
    </location>
</feature>
<feature type="transmembrane region" description="Helical" evidence="7">
    <location>
        <begin position="1072"/>
        <end position="1093"/>
    </location>
</feature>
<keyword evidence="13" id="KW-1185">Reference proteome</keyword>
<keyword evidence="5 7" id="KW-0472">Membrane</keyword>
<dbReference type="GO" id="GO:0071260">
    <property type="term" value="P:cellular response to mechanical stimulus"/>
    <property type="evidence" value="ECO:0007669"/>
    <property type="project" value="TreeGrafter"/>
</dbReference>
<feature type="transmembrane region" description="Helical" evidence="7">
    <location>
        <begin position="2394"/>
        <end position="2411"/>
    </location>
</feature>
<evidence type="ECO:0000313" key="12">
    <source>
        <dbReference type="EMBL" id="PIN00141.1"/>
    </source>
</evidence>
<dbReference type="InterPro" id="IPR031334">
    <property type="entry name" value="Piezo_cap_dom"/>
</dbReference>
<dbReference type="OrthoDB" id="303066at2759"/>
<organism evidence="12 13">
    <name type="scientific">Handroanthus impetiginosus</name>
    <dbReference type="NCBI Taxonomy" id="429701"/>
    <lineage>
        <taxon>Eukaryota</taxon>
        <taxon>Viridiplantae</taxon>
        <taxon>Streptophyta</taxon>
        <taxon>Embryophyta</taxon>
        <taxon>Tracheophyta</taxon>
        <taxon>Spermatophyta</taxon>
        <taxon>Magnoliopsida</taxon>
        <taxon>eudicotyledons</taxon>
        <taxon>Gunneridae</taxon>
        <taxon>Pentapetalae</taxon>
        <taxon>asterids</taxon>
        <taxon>lamiids</taxon>
        <taxon>Lamiales</taxon>
        <taxon>Bignoniaceae</taxon>
        <taxon>Crescentiina</taxon>
        <taxon>Tabebuia alliance</taxon>
        <taxon>Handroanthus</taxon>
    </lineage>
</organism>
<dbReference type="InterPro" id="IPR057611">
    <property type="entry name" value="PIEZO_dom"/>
</dbReference>
<dbReference type="GO" id="GO:0016020">
    <property type="term" value="C:membrane"/>
    <property type="evidence" value="ECO:0007669"/>
    <property type="project" value="UniProtKB-SubCell"/>
</dbReference>
<feature type="domain" description="Piezo THU9 and anchor" evidence="10">
    <location>
        <begin position="1933"/>
        <end position="2170"/>
    </location>
</feature>
<dbReference type="PANTHER" id="PTHR13167">
    <property type="entry name" value="PIEZO-TYPE MECHANOSENSITIVE ION CHANNEL COMPONENT"/>
    <property type="match status" value="1"/>
</dbReference>
<feature type="transmembrane region" description="Helical" evidence="7">
    <location>
        <begin position="491"/>
        <end position="518"/>
    </location>
</feature>
<feature type="transmembrane region" description="Helical" evidence="7">
    <location>
        <begin position="1714"/>
        <end position="1734"/>
    </location>
</feature>
<feature type="transmembrane region" description="Helical" evidence="7">
    <location>
        <begin position="421"/>
        <end position="444"/>
    </location>
</feature>
<feature type="region of interest" description="Disordered" evidence="6">
    <location>
        <begin position="1581"/>
        <end position="1600"/>
    </location>
</feature>
<feature type="transmembrane region" description="Helical" evidence="7">
    <location>
        <begin position="1045"/>
        <end position="1066"/>
    </location>
</feature>
<feature type="transmembrane region" description="Helical" evidence="7">
    <location>
        <begin position="347"/>
        <end position="368"/>
    </location>
</feature>
<evidence type="ECO:0000256" key="3">
    <source>
        <dbReference type="ARBA" id="ARBA00022692"/>
    </source>
</evidence>
<feature type="domain" description="Piezo non-specific cation channel cap" evidence="8">
    <location>
        <begin position="2198"/>
        <end position="2474"/>
    </location>
</feature>
<feature type="transmembrane region" description="Helical" evidence="7">
    <location>
        <begin position="855"/>
        <end position="873"/>
    </location>
</feature>
<feature type="transmembrane region" description="Helical" evidence="7">
    <location>
        <begin position="322"/>
        <end position="341"/>
    </location>
</feature>
<evidence type="ECO:0000256" key="7">
    <source>
        <dbReference type="SAM" id="Phobius"/>
    </source>
</evidence>
<feature type="transmembrane region" description="Helical" evidence="7">
    <location>
        <begin position="380"/>
        <end position="401"/>
    </location>
</feature>
<feature type="transmembrane region" description="Helical" evidence="7">
    <location>
        <begin position="1626"/>
        <end position="1652"/>
    </location>
</feature>
<dbReference type="EMBL" id="NKXS01007146">
    <property type="protein sequence ID" value="PIN00141.1"/>
    <property type="molecule type" value="Genomic_DNA"/>
</dbReference>
<evidence type="ECO:0000256" key="1">
    <source>
        <dbReference type="ARBA" id="ARBA00004141"/>
    </source>
</evidence>
<dbReference type="PANTHER" id="PTHR13167:SF25">
    <property type="entry name" value="PIEZO-TYPE MECHANOSENSITIVE ION CHANNEL COMPONENT"/>
    <property type="match status" value="1"/>
</dbReference>
<feature type="transmembrane region" description="Helical" evidence="7">
    <location>
        <begin position="1280"/>
        <end position="1297"/>
    </location>
</feature>
<dbReference type="Pfam" id="PF23188">
    <property type="entry name" value="THU_Piezo1"/>
    <property type="match status" value="1"/>
</dbReference>
<feature type="transmembrane region" description="Helical" evidence="7">
    <location>
        <begin position="758"/>
        <end position="779"/>
    </location>
</feature>
<feature type="transmembrane region" description="Helical" evidence="7">
    <location>
        <begin position="1934"/>
        <end position="1957"/>
    </location>
</feature>
<evidence type="ECO:0000259" key="9">
    <source>
        <dbReference type="Pfam" id="PF23188"/>
    </source>
</evidence>
<dbReference type="InterPro" id="IPR056770">
    <property type="entry name" value="Piezo_THU9_anchor"/>
</dbReference>
<feature type="domain" description="Piezo-type mechanosensitive ion channel homolog" evidence="11">
    <location>
        <begin position="476"/>
        <end position="605"/>
    </location>
</feature>
<feature type="domain" description="Piezo transmembrane helical unit" evidence="9">
    <location>
        <begin position="1622"/>
        <end position="1697"/>
    </location>
</feature>
<dbReference type="Pfam" id="PF24874">
    <property type="entry name" value="Piezo_THU9_anchor"/>
    <property type="match status" value="1"/>
</dbReference>
<dbReference type="GO" id="GO:0042391">
    <property type="term" value="P:regulation of membrane potential"/>
    <property type="evidence" value="ECO:0007669"/>
    <property type="project" value="TreeGrafter"/>
</dbReference>
<feature type="transmembrane region" description="Helical" evidence="7">
    <location>
        <begin position="211"/>
        <end position="232"/>
    </location>
</feature>
<dbReference type="Pfam" id="PF25288">
    <property type="entry name" value="PIEZO"/>
    <property type="match status" value="1"/>
</dbReference>
<proteinExistence type="inferred from homology"/>